<keyword evidence="1" id="KW-0802">TPR repeat</keyword>
<dbReference type="InterPro" id="IPR011990">
    <property type="entry name" value="TPR-like_helical_dom_sf"/>
</dbReference>
<reference evidence="3 4" key="1">
    <citation type="submission" date="2022-07" db="EMBL/GenBank/DDBJ databases">
        <title>Genome Analysis of Selected Gammaproteobacteria from Nigerian Food snails.</title>
        <authorList>
            <person name="Okafor A.C."/>
        </authorList>
    </citation>
    <scope>NUCLEOTIDE SEQUENCE [LARGE SCALE GENOMIC DNA]</scope>
    <source>
        <strain evidence="3 4">Awg 2</strain>
    </source>
</reference>
<dbReference type="Pfam" id="PF14559">
    <property type="entry name" value="TPR_19"/>
    <property type="match status" value="1"/>
</dbReference>
<organism evidence="3 4">
    <name type="scientific">Metapseudomonas resinovorans</name>
    <name type="common">Pseudomonas resinovorans</name>
    <dbReference type="NCBI Taxonomy" id="53412"/>
    <lineage>
        <taxon>Bacteria</taxon>
        <taxon>Pseudomonadati</taxon>
        <taxon>Pseudomonadota</taxon>
        <taxon>Gammaproteobacteria</taxon>
        <taxon>Pseudomonadales</taxon>
        <taxon>Pseudomonadaceae</taxon>
        <taxon>Metapseudomonas</taxon>
    </lineage>
</organism>
<accession>A0ABT4Y5M7</accession>
<evidence type="ECO:0000256" key="2">
    <source>
        <dbReference type="SAM" id="SignalP"/>
    </source>
</evidence>
<proteinExistence type="predicted"/>
<keyword evidence="2" id="KW-0732">Signal</keyword>
<dbReference type="SUPFAM" id="SSF48452">
    <property type="entry name" value="TPR-like"/>
    <property type="match status" value="1"/>
</dbReference>
<sequence>MRHRNFFPTLLLAVCALATAPAFASGPRSNGASGAFLEAAALQLEYGEVELAGDTLERGLRIEPNNAAILHQLGQVRFQQGQYAQAVALAVRSNARARNDADLRSRNLQLIQSARQAMGPGVAGGSEAEVEVDEEAEVRVGLDQYVPARHEAGVSAGGVEAY</sequence>
<dbReference type="PROSITE" id="PS50005">
    <property type="entry name" value="TPR"/>
    <property type="match status" value="1"/>
</dbReference>
<name>A0ABT4Y5M7_METRE</name>
<protein>
    <recommendedName>
        <fullName evidence="5">Tetratricopeptide repeat protein</fullName>
    </recommendedName>
</protein>
<dbReference type="EMBL" id="JANEWF010000013">
    <property type="protein sequence ID" value="MDA8484167.1"/>
    <property type="molecule type" value="Genomic_DNA"/>
</dbReference>
<gene>
    <name evidence="3" type="ORF">NNO07_13900</name>
</gene>
<dbReference type="Gene3D" id="1.25.40.10">
    <property type="entry name" value="Tetratricopeptide repeat domain"/>
    <property type="match status" value="1"/>
</dbReference>
<dbReference type="RefSeq" id="WP_190832270.1">
    <property type="nucleotide sequence ID" value="NZ_JANEWF010000013.1"/>
</dbReference>
<evidence type="ECO:0008006" key="5">
    <source>
        <dbReference type="Google" id="ProtNLM"/>
    </source>
</evidence>
<keyword evidence="4" id="KW-1185">Reference proteome</keyword>
<dbReference type="Proteomes" id="UP001211689">
    <property type="component" value="Unassembled WGS sequence"/>
</dbReference>
<feature type="signal peptide" evidence="2">
    <location>
        <begin position="1"/>
        <end position="24"/>
    </location>
</feature>
<evidence type="ECO:0000313" key="4">
    <source>
        <dbReference type="Proteomes" id="UP001211689"/>
    </source>
</evidence>
<dbReference type="InterPro" id="IPR019734">
    <property type="entry name" value="TPR_rpt"/>
</dbReference>
<evidence type="ECO:0000313" key="3">
    <source>
        <dbReference type="EMBL" id="MDA8484167.1"/>
    </source>
</evidence>
<feature type="chain" id="PRO_5047333910" description="Tetratricopeptide repeat protein" evidence="2">
    <location>
        <begin position="25"/>
        <end position="162"/>
    </location>
</feature>
<evidence type="ECO:0000256" key="1">
    <source>
        <dbReference type="PROSITE-ProRule" id="PRU00339"/>
    </source>
</evidence>
<feature type="repeat" description="TPR" evidence="1">
    <location>
        <begin position="33"/>
        <end position="66"/>
    </location>
</feature>
<comment type="caution">
    <text evidence="3">The sequence shown here is derived from an EMBL/GenBank/DDBJ whole genome shotgun (WGS) entry which is preliminary data.</text>
</comment>